<evidence type="ECO:0000256" key="1">
    <source>
        <dbReference type="SAM" id="MobiDB-lite"/>
    </source>
</evidence>
<sequence length="389" mass="42871">MTLSPHDELFVHQTPTTFGEVSSSDLGWDDGTYLGAYSADAGVFLFAGMRVAPNTDMIGGYVGVIHDGRQRTCRVSRPWRADMSTTIGPLRLDVIEPFEEIRLVLDANESGIEVDLTWVATRPAHLEPRHQARRRGRLTTDQSRYSQGGSPTGRITIDGHTHEVTPANWSADRDHSWGLYASRAPLAPSSRWLPPSEHDGKSRALRLWANFEVDGAAGMFHLHEAADGSRDGLNDTFSSPFEGAAWRDGEVAVRFTDAEHEIELVPGTRLVSGVTVRFTDTDDQTWVHRYEPAAVPWTPATIGYGRGSWSDGGSMFTYREGVASEWDELQVDPQPFELVLADGRSIPNSIGLEYVCRLWVTGPDGTEHGPGLAHLECFLDGPYEPLGLT</sequence>
<dbReference type="EMBL" id="AP012057">
    <property type="protein sequence ID" value="BAN00934.1"/>
    <property type="molecule type" value="Genomic_DNA"/>
</dbReference>
<gene>
    <name evidence="2" type="ORF">YM304_06200</name>
</gene>
<feature type="region of interest" description="Disordered" evidence="1">
    <location>
        <begin position="128"/>
        <end position="159"/>
    </location>
</feature>
<proteinExistence type="predicted"/>
<organism evidence="2 3">
    <name type="scientific">Ilumatobacter coccineus (strain NBRC 103263 / KCTC 29153 / YM16-304)</name>
    <dbReference type="NCBI Taxonomy" id="1313172"/>
    <lineage>
        <taxon>Bacteria</taxon>
        <taxon>Bacillati</taxon>
        <taxon>Actinomycetota</taxon>
        <taxon>Acidimicrobiia</taxon>
        <taxon>Acidimicrobiales</taxon>
        <taxon>Ilumatobacteraceae</taxon>
        <taxon>Ilumatobacter</taxon>
    </lineage>
</organism>
<evidence type="ECO:0000313" key="3">
    <source>
        <dbReference type="Proteomes" id="UP000011863"/>
    </source>
</evidence>
<dbReference type="OrthoDB" id="333076at2"/>
<dbReference type="Proteomes" id="UP000011863">
    <property type="component" value="Chromosome"/>
</dbReference>
<dbReference type="SUPFAM" id="SSF159245">
    <property type="entry name" value="AttH-like"/>
    <property type="match status" value="1"/>
</dbReference>
<name>A0A6C7DWJ7_ILUCY</name>
<dbReference type="AlphaFoldDB" id="A0A6C7DWJ7"/>
<dbReference type="KEGG" id="aym:YM304_06200"/>
<protein>
    <recommendedName>
        <fullName evidence="4">AttH domain-containing protein</fullName>
    </recommendedName>
</protein>
<keyword evidence="3" id="KW-1185">Reference proteome</keyword>
<evidence type="ECO:0000313" key="2">
    <source>
        <dbReference type="EMBL" id="BAN00934.1"/>
    </source>
</evidence>
<accession>A0A6C7DWJ7</accession>
<evidence type="ECO:0008006" key="4">
    <source>
        <dbReference type="Google" id="ProtNLM"/>
    </source>
</evidence>
<reference evidence="2 3" key="1">
    <citation type="journal article" date="2013" name="Int. J. Syst. Evol. Microbiol.">
        <title>Ilumatobacter nonamiense sp. nov. and Ilumatobacter coccineum sp. nov., isolated from seashore sand.</title>
        <authorList>
            <person name="Matsumoto A."/>
            <person name="Kasai H."/>
            <person name="Matsuo Y."/>
            <person name="Shizuri Y."/>
            <person name="Ichikawa N."/>
            <person name="Fujita N."/>
            <person name="Omura S."/>
            <person name="Takahashi Y."/>
        </authorList>
    </citation>
    <scope>NUCLEOTIDE SEQUENCE [LARGE SCALE GENOMIC DNA]</scope>
    <source>
        <strain evidence="3">NBRC 103263 / KCTC 29153 / YM16-304</strain>
    </source>
</reference>
<dbReference type="RefSeq" id="WP_015440182.1">
    <property type="nucleotide sequence ID" value="NC_020520.1"/>
</dbReference>
<feature type="compositionally biased region" description="Polar residues" evidence="1">
    <location>
        <begin position="139"/>
        <end position="149"/>
    </location>
</feature>